<accession>A0A4R2J4C3</accession>
<feature type="transmembrane region" description="Helical" evidence="1">
    <location>
        <begin position="25"/>
        <end position="46"/>
    </location>
</feature>
<sequence>MLSTVVGLVGRPRVRVREGWGHPGIWLLGVTAAVYVNQVLFTVYVLRVHDGDPGFIAKYLPSGWFAVAGHDPVLRWLADNFPAPDALSLSVLRVQAFLELPFVVFAVLTVCRWYGPELYRRAAGLVLPTVVFYTATFCLIEYSLKNPYTWDDIAIRIGSGIVVGLVVPKLTGPPPEKRVTSTTDLALFLLSVGAVGVLVLSVYDTALLYNLGHVHEMLPLAALAAAVLIGTRLAARRTGAAATSGTAVGPGIDMLTRTVGWFLAYFSVPALAIRYGMIFGAPRLAVVAGVVVTAAAVIRAGRETRRAVFADEPAGALAQVAARRVWAAQLVGSAVAGVAAAFLAYRTAGGYPEFRLLAAAAAFGVVVVTTCAAVDRAYWLRAYWR</sequence>
<evidence type="ECO:0000313" key="3">
    <source>
        <dbReference type="Proteomes" id="UP000295680"/>
    </source>
</evidence>
<feature type="transmembrane region" description="Helical" evidence="1">
    <location>
        <begin position="154"/>
        <end position="173"/>
    </location>
</feature>
<organism evidence="2 3">
    <name type="scientific">Actinocrispum wychmicini</name>
    <dbReference type="NCBI Taxonomy" id="1213861"/>
    <lineage>
        <taxon>Bacteria</taxon>
        <taxon>Bacillati</taxon>
        <taxon>Actinomycetota</taxon>
        <taxon>Actinomycetes</taxon>
        <taxon>Pseudonocardiales</taxon>
        <taxon>Pseudonocardiaceae</taxon>
        <taxon>Actinocrispum</taxon>
    </lineage>
</organism>
<reference evidence="2 3" key="1">
    <citation type="submission" date="2019-03" db="EMBL/GenBank/DDBJ databases">
        <title>Genomic Encyclopedia of Type Strains, Phase IV (KMG-IV): sequencing the most valuable type-strain genomes for metagenomic binning, comparative biology and taxonomic classification.</title>
        <authorList>
            <person name="Goeker M."/>
        </authorList>
    </citation>
    <scope>NUCLEOTIDE SEQUENCE [LARGE SCALE GENOMIC DNA]</scope>
    <source>
        <strain evidence="2 3">DSM 45934</strain>
    </source>
</reference>
<feature type="transmembrane region" description="Helical" evidence="1">
    <location>
        <begin position="96"/>
        <end position="115"/>
    </location>
</feature>
<feature type="transmembrane region" description="Helical" evidence="1">
    <location>
        <begin position="272"/>
        <end position="298"/>
    </location>
</feature>
<feature type="transmembrane region" description="Helical" evidence="1">
    <location>
        <begin position="217"/>
        <end position="235"/>
    </location>
</feature>
<keyword evidence="1" id="KW-0812">Transmembrane</keyword>
<evidence type="ECO:0000313" key="2">
    <source>
        <dbReference type="EMBL" id="TCO52597.1"/>
    </source>
</evidence>
<feature type="transmembrane region" description="Helical" evidence="1">
    <location>
        <begin position="185"/>
        <end position="211"/>
    </location>
</feature>
<comment type="caution">
    <text evidence="2">The sequence shown here is derived from an EMBL/GenBank/DDBJ whole genome shotgun (WGS) entry which is preliminary data.</text>
</comment>
<dbReference type="AlphaFoldDB" id="A0A4R2J4C3"/>
<feature type="transmembrane region" description="Helical" evidence="1">
    <location>
        <begin position="357"/>
        <end position="379"/>
    </location>
</feature>
<feature type="transmembrane region" description="Helical" evidence="1">
    <location>
        <begin position="325"/>
        <end position="345"/>
    </location>
</feature>
<dbReference type="Proteomes" id="UP000295680">
    <property type="component" value="Unassembled WGS sequence"/>
</dbReference>
<proteinExistence type="predicted"/>
<name>A0A4R2J4C3_9PSEU</name>
<keyword evidence="1" id="KW-1133">Transmembrane helix</keyword>
<dbReference type="EMBL" id="SLWS01000012">
    <property type="protein sequence ID" value="TCO52597.1"/>
    <property type="molecule type" value="Genomic_DNA"/>
</dbReference>
<protein>
    <submittedName>
        <fullName evidence="2">Uncharacterized protein</fullName>
    </submittedName>
</protein>
<keyword evidence="3" id="KW-1185">Reference proteome</keyword>
<keyword evidence="1" id="KW-0472">Membrane</keyword>
<evidence type="ECO:0000256" key="1">
    <source>
        <dbReference type="SAM" id="Phobius"/>
    </source>
</evidence>
<gene>
    <name evidence="2" type="ORF">EV192_112329</name>
</gene>
<feature type="transmembrane region" description="Helical" evidence="1">
    <location>
        <begin position="122"/>
        <end position="142"/>
    </location>
</feature>